<comment type="subunit">
    <text evidence="9">Homodimer.</text>
</comment>
<dbReference type="Gene3D" id="3.40.1190.20">
    <property type="match status" value="1"/>
</dbReference>
<dbReference type="InterPro" id="IPR011611">
    <property type="entry name" value="PfkB_dom"/>
</dbReference>
<dbReference type="PRINTS" id="PR00990">
    <property type="entry name" value="RIBOKINASE"/>
</dbReference>
<dbReference type="GO" id="GO:0004747">
    <property type="term" value="F:ribokinase activity"/>
    <property type="evidence" value="ECO:0007669"/>
    <property type="project" value="UniProtKB-UniRule"/>
</dbReference>
<feature type="binding site" evidence="9">
    <location>
        <position position="285"/>
    </location>
    <ligand>
        <name>K(+)</name>
        <dbReference type="ChEBI" id="CHEBI:29103"/>
    </ligand>
</feature>
<keyword evidence="6 9" id="KW-0460">Magnesium</keyword>
<evidence type="ECO:0000256" key="2">
    <source>
        <dbReference type="ARBA" id="ARBA00022723"/>
    </source>
</evidence>
<keyword evidence="12" id="KW-1185">Reference proteome</keyword>
<feature type="domain" description="Carbohydrate kinase PfkB" evidence="10">
    <location>
        <begin position="3"/>
        <end position="295"/>
    </location>
</feature>
<evidence type="ECO:0000256" key="9">
    <source>
        <dbReference type="HAMAP-Rule" id="MF_01987"/>
    </source>
</evidence>
<dbReference type="InterPro" id="IPR002139">
    <property type="entry name" value="Ribo/fructo_kinase"/>
</dbReference>
<evidence type="ECO:0000313" key="11">
    <source>
        <dbReference type="EMBL" id="MBF4501277.1"/>
    </source>
</evidence>
<feature type="binding site" evidence="9">
    <location>
        <position position="287"/>
    </location>
    <ligand>
        <name>K(+)</name>
        <dbReference type="ChEBI" id="CHEBI:29103"/>
    </ligand>
</feature>
<dbReference type="GO" id="GO:0005524">
    <property type="term" value="F:ATP binding"/>
    <property type="evidence" value="ECO:0007669"/>
    <property type="project" value="UniProtKB-UniRule"/>
</dbReference>
<feature type="binding site" evidence="9">
    <location>
        <begin position="251"/>
        <end position="252"/>
    </location>
    <ligand>
        <name>ATP</name>
        <dbReference type="ChEBI" id="CHEBI:30616"/>
    </ligand>
</feature>
<feature type="binding site" evidence="9">
    <location>
        <begin position="39"/>
        <end position="43"/>
    </location>
    <ligand>
        <name>substrate</name>
    </ligand>
</feature>
<comment type="subcellular location">
    <subcellularLocation>
        <location evidence="9">Cytoplasm</location>
    </subcellularLocation>
</comment>
<keyword evidence="5 9" id="KW-0067">ATP-binding</keyword>
<comment type="similarity">
    <text evidence="9">Belongs to the carbohydrate kinase PfkB family. Ribokinase subfamily.</text>
</comment>
<dbReference type="GO" id="GO:0005829">
    <property type="term" value="C:cytosol"/>
    <property type="evidence" value="ECO:0007669"/>
    <property type="project" value="TreeGrafter"/>
</dbReference>
<dbReference type="InterPro" id="IPR029056">
    <property type="entry name" value="Ribokinase-like"/>
</dbReference>
<reference evidence="11" key="1">
    <citation type="submission" date="2020-11" db="EMBL/GenBank/DDBJ databases">
        <title>Multidrug resistant novel bacterium Savagea serpentis sp. nov., isolated from the scats of a vine snake (Ahaetulla nasuta).</title>
        <authorList>
            <person name="Venkata Ramana V."/>
            <person name="Vikas Patil S."/>
            <person name="Yogita Lugani V."/>
        </authorList>
    </citation>
    <scope>NUCLEOTIDE SEQUENCE</scope>
    <source>
        <strain evidence="11">SN6</strain>
    </source>
</reference>
<keyword evidence="7 9" id="KW-0630">Potassium</keyword>
<comment type="function">
    <text evidence="9">Catalyzes the phosphorylation of ribose at O-5 in a reaction requiring ATP and magnesium. The resulting D-ribose-5-phosphate can then be used either for sythesis of nucleotides, histidine, and tryptophan, or as a component of the pentose phosphate pathway.</text>
</comment>
<evidence type="ECO:0000256" key="4">
    <source>
        <dbReference type="ARBA" id="ARBA00022777"/>
    </source>
</evidence>
<comment type="caution">
    <text evidence="9">Lacks conserved residue(s) required for the propagation of feature annotation.</text>
</comment>
<feature type="binding site" evidence="9">
    <location>
        <position position="140"/>
    </location>
    <ligand>
        <name>substrate</name>
    </ligand>
</feature>
<dbReference type="UniPathway" id="UPA00916">
    <property type="reaction ID" value="UER00889"/>
</dbReference>
<feature type="binding site" evidence="9">
    <location>
        <position position="252"/>
    </location>
    <ligand>
        <name>substrate</name>
    </ligand>
</feature>
<comment type="activity regulation">
    <text evidence="9">Activated by a monovalent cation that binds near, but not in, the active site. The most likely occupant of the site in vivo is potassium. Ion binding induces a conformational change that may alter substrate affinity.</text>
</comment>
<dbReference type="HAMAP" id="MF_01987">
    <property type="entry name" value="Ribokinase"/>
    <property type="match status" value="1"/>
</dbReference>
<comment type="cofactor">
    <cofactor evidence="9">
        <name>Mg(2+)</name>
        <dbReference type="ChEBI" id="CHEBI:18420"/>
    </cofactor>
    <text evidence="9">Requires a divalent cation, most likely magnesium in vivo, as an electrophilic catalyst to aid phosphoryl group transfer. It is the chelate of the metal and the nucleotide that is the actual substrate.</text>
</comment>
<evidence type="ECO:0000256" key="1">
    <source>
        <dbReference type="ARBA" id="ARBA00022679"/>
    </source>
</evidence>
<dbReference type="AlphaFoldDB" id="A0A8J7KCB8"/>
<evidence type="ECO:0000256" key="7">
    <source>
        <dbReference type="ARBA" id="ARBA00022958"/>
    </source>
</evidence>
<dbReference type="GO" id="GO:0019303">
    <property type="term" value="P:D-ribose catabolic process"/>
    <property type="evidence" value="ECO:0007669"/>
    <property type="project" value="UniProtKB-UniRule"/>
</dbReference>
<dbReference type="EMBL" id="JADKPV010000003">
    <property type="protein sequence ID" value="MBF4501277.1"/>
    <property type="molecule type" value="Genomic_DNA"/>
</dbReference>
<dbReference type="Proteomes" id="UP000622653">
    <property type="component" value="Unassembled WGS sequence"/>
</dbReference>
<keyword evidence="9" id="KW-0963">Cytoplasm</keyword>
<dbReference type="SUPFAM" id="SSF53613">
    <property type="entry name" value="Ribokinase-like"/>
    <property type="match status" value="1"/>
</dbReference>
<dbReference type="RefSeq" id="WP_194562762.1">
    <property type="nucleotide sequence ID" value="NZ_JADKPV010000003.1"/>
</dbReference>
<evidence type="ECO:0000313" key="12">
    <source>
        <dbReference type="Proteomes" id="UP000622653"/>
    </source>
</evidence>
<feature type="binding site" evidence="9">
    <location>
        <position position="184"/>
    </location>
    <ligand>
        <name>ATP</name>
        <dbReference type="ChEBI" id="CHEBI:30616"/>
    </ligand>
</feature>
<organism evidence="11 12">
    <name type="scientific">Savagea serpentis</name>
    <dbReference type="NCBI Taxonomy" id="2785297"/>
    <lineage>
        <taxon>Bacteria</taxon>
        <taxon>Bacillati</taxon>
        <taxon>Bacillota</taxon>
        <taxon>Bacilli</taxon>
        <taxon>Bacillales</taxon>
        <taxon>Caryophanaceae</taxon>
        <taxon>Savagea</taxon>
    </lineage>
</organism>
<keyword evidence="4 9" id="KW-0418">Kinase</keyword>
<keyword evidence="3 9" id="KW-0547">Nucleotide-binding</keyword>
<dbReference type="EC" id="2.7.1.15" evidence="9"/>
<protein>
    <recommendedName>
        <fullName evidence="9">Ribokinase</fullName>
        <shortName evidence="9">RK</shortName>
        <ecNumber evidence="9">2.7.1.15</ecNumber>
    </recommendedName>
</protein>
<evidence type="ECO:0000256" key="5">
    <source>
        <dbReference type="ARBA" id="ARBA00022840"/>
    </source>
</evidence>
<comment type="catalytic activity">
    <reaction evidence="9">
        <text>D-ribose + ATP = D-ribose 5-phosphate + ADP + H(+)</text>
        <dbReference type="Rhea" id="RHEA:13697"/>
        <dbReference type="ChEBI" id="CHEBI:15378"/>
        <dbReference type="ChEBI" id="CHEBI:30616"/>
        <dbReference type="ChEBI" id="CHEBI:47013"/>
        <dbReference type="ChEBI" id="CHEBI:78346"/>
        <dbReference type="ChEBI" id="CHEBI:456216"/>
        <dbReference type="EC" id="2.7.1.15"/>
    </reaction>
</comment>
<comment type="caution">
    <text evidence="11">The sequence shown here is derived from an EMBL/GenBank/DDBJ whole genome shotgun (WGS) entry which is preliminary data.</text>
</comment>
<proteinExistence type="inferred from homology"/>
<accession>A0A8J7KCB8</accession>
<comment type="pathway">
    <text evidence="9">Carbohydrate metabolism; D-ribose degradation; D-ribose 5-phosphate from beta-D-ribopyranose: step 2/2.</text>
</comment>
<keyword evidence="8 9" id="KW-0119">Carbohydrate metabolism</keyword>
<dbReference type="InterPro" id="IPR011877">
    <property type="entry name" value="Ribokinase"/>
</dbReference>
<feature type="binding site" evidence="9">
    <location>
        <position position="276"/>
    </location>
    <ligand>
        <name>ATP</name>
        <dbReference type="ChEBI" id="CHEBI:30616"/>
    </ligand>
</feature>
<dbReference type="PANTHER" id="PTHR10584">
    <property type="entry name" value="SUGAR KINASE"/>
    <property type="match status" value="1"/>
</dbReference>
<keyword evidence="1 9" id="KW-0808">Transferase</keyword>
<evidence type="ECO:0000256" key="3">
    <source>
        <dbReference type="ARBA" id="ARBA00022741"/>
    </source>
</evidence>
<feature type="binding site" evidence="9">
    <location>
        <position position="248"/>
    </location>
    <ligand>
        <name>K(+)</name>
        <dbReference type="ChEBI" id="CHEBI:29103"/>
    </ligand>
</feature>
<feature type="binding site" evidence="9">
    <location>
        <begin position="11"/>
        <end position="13"/>
    </location>
    <ligand>
        <name>substrate</name>
    </ligand>
</feature>
<feature type="active site" description="Proton acceptor" evidence="9">
    <location>
        <position position="252"/>
    </location>
</feature>
<dbReference type="PANTHER" id="PTHR10584:SF166">
    <property type="entry name" value="RIBOKINASE"/>
    <property type="match status" value="1"/>
</dbReference>
<dbReference type="GO" id="GO:0046872">
    <property type="term" value="F:metal ion binding"/>
    <property type="evidence" value="ECO:0007669"/>
    <property type="project" value="UniProtKB-KW"/>
</dbReference>
<name>A0A8J7KCB8_9BACL</name>
<gene>
    <name evidence="9" type="primary">rbsK</name>
    <name evidence="11" type="ORF">IRY55_07875</name>
</gene>
<dbReference type="Pfam" id="PF00294">
    <property type="entry name" value="PfkB"/>
    <property type="match status" value="1"/>
</dbReference>
<evidence type="ECO:0000256" key="6">
    <source>
        <dbReference type="ARBA" id="ARBA00022842"/>
    </source>
</evidence>
<feature type="binding site" evidence="9">
    <location>
        <position position="282"/>
    </location>
    <ligand>
        <name>K(+)</name>
        <dbReference type="ChEBI" id="CHEBI:29103"/>
    </ligand>
</feature>
<keyword evidence="2 9" id="KW-0479">Metal-binding</keyword>
<evidence type="ECO:0000256" key="8">
    <source>
        <dbReference type="ARBA" id="ARBA00023277"/>
    </source>
</evidence>
<dbReference type="CDD" id="cd01174">
    <property type="entry name" value="ribokinase"/>
    <property type="match status" value="1"/>
</dbReference>
<evidence type="ECO:0000259" key="10">
    <source>
        <dbReference type="Pfam" id="PF00294"/>
    </source>
</evidence>
<sequence>MVEICVMGSLNMDVVTHIPYFPQEGETLEGSSIEEYAGGKGANQAVAAARLGRRVAMIGAVGEDAYGERLVEGLAQNGVDHTEVERLRGVRTGQTAILLTERGDNTILYVPGANVEKSVPSVERAVRHFEGAQILLVQLETPEASVLRAMEVAKELGMVVILDPAPVARLTKSLLHAADCIVPNEVETEQVVGFSVHDEKTARRAMQTLKQYDIERAIFKRGSESLFVCEGVSVTEIQPIRVAAVETIGAGDCFAGALATGLVEGLSFVGAAHFANTVAALKVTKRGVQEGMPTRKEVERFQERRESL</sequence>